<accession>A0A813DBK0</accession>
<keyword evidence="3" id="KW-1185">Reference proteome</keyword>
<evidence type="ECO:0000256" key="1">
    <source>
        <dbReference type="SAM" id="MobiDB-lite"/>
    </source>
</evidence>
<feature type="region of interest" description="Disordered" evidence="1">
    <location>
        <begin position="41"/>
        <end position="80"/>
    </location>
</feature>
<proteinExistence type="predicted"/>
<sequence>AAQQTKQTSQSNQLNHRTAPPAAQQMMQMFNKQNNFGLTTALQTCKARSGSPAAEADVTRQPTESSHSASGGPAHDKHVVKQIIIAQSARRHPSRRSIRHTATN</sequence>
<dbReference type="EMBL" id="CAJNNV010001387">
    <property type="protein sequence ID" value="CAE8584936.1"/>
    <property type="molecule type" value="Genomic_DNA"/>
</dbReference>
<organism evidence="2 3">
    <name type="scientific">Polarella glacialis</name>
    <name type="common">Dinoflagellate</name>
    <dbReference type="NCBI Taxonomy" id="89957"/>
    <lineage>
        <taxon>Eukaryota</taxon>
        <taxon>Sar</taxon>
        <taxon>Alveolata</taxon>
        <taxon>Dinophyceae</taxon>
        <taxon>Suessiales</taxon>
        <taxon>Suessiaceae</taxon>
        <taxon>Polarella</taxon>
    </lineage>
</organism>
<gene>
    <name evidence="2" type="ORF">PGLA1383_LOCUS3859</name>
</gene>
<protein>
    <submittedName>
        <fullName evidence="2">Uncharacterized protein</fullName>
    </submittedName>
</protein>
<feature type="compositionally biased region" description="Polar residues" evidence="1">
    <location>
        <begin position="60"/>
        <end position="69"/>
    </location>
</feature>
<comment type="caution">
    <text evidence="2">The sequence shown here is derived from an EMBL/GenBank/DDBJ whole genome shotgun (WGS) entry which is preliminary data.</text>
</comment>
<feature type="compositionally biased region" description="Polar residues" evidence="1">
    <location>
        <begin position="1"/>
        <end position="16"/>
    </location>
</feature>
<name>A0A813DBK0_POLGL</name>
<feature type="non-terminal residue" evidence="2">
    <location>
        <position position="1"/>
    </location>
</feature>
<reference evidence="2" key="1">
    <citation type="submission" date="2021-02" db="EMBL/GenBank/DDBJ databases">
        <authorList>
            <person name="Dougan E. K."/>
            <person name="Rhodes N."/>
            <person name="Thang M."/>
            <person name="Chan C."/>
        </authorList>
    </citation>
    <scope>NUCLEOTIDE SEQUENCE</scope>
</reference>
<evidence type="ECO:0000313" key="3">
    <source>
        <dbReference type="Proteomes" id="UP000654075"/>
    </source>
</evidence>
<dbReference type="AlphaFoldDB" id="A0A813DBK0"/>
<feature type="region of interest" description="Disordered" evidence="1">
    <location>
        <begin position="1"/>
        <end position="23"/>
    </location>
</feature>
<dbReference type="Proteomes" id="UP000654075">
    <property type="component" value="Unassembled WGS sequence"/>
</dbReference>
<evidence type="ECO:0000313" key="2">
    <source>
        <dbReference type="EMBL" id="CAE8584936.1"/>
    </source>
</evidence>